<evidence type="ECO:0000313" key="3">
    <source>
        <dbReference type="Proteomes" id="UP000319160"/>
    </source>
</evidence>
<dbReference type="AlphaFoldDB" id="A0A553HN07"/>
<evidence type="ECO:0000256" key="1">
    <source>
        <dbReference type="SAM" id="Phobius"/>
    </source>
</evidence>
<keyword evidence="3" id="KW-1185">Reference proteome</keyword>
<evidence type="ECO:0000313" key="2">
    <source>
        <dbReference type="EMBL" id="TRX89340.1"/>
    </source>
</evidence>
<organism evidence="2 3">
    <name type="scientific">Xylaria flabelliformis</name>
    <dbReference type="NCBI Taxonomy" id="2512241"/>
    <lineage>
        <taxon>Eukaryota</taxon>
        <taxon>Fungi</taxon>
        <taxon>Dikarya</taxon>
        <taxon>Ascomycota</taxon>
        <taxon>Pezizomycotina</taxon>
        <taxon>Sordariomycetes</taxon>
        <taxon>Xylariomycetidae</taxon>
        <taxon>Xylariales</taxon>
        <taxon>Xylariaceae</taxon>
        <taxon>Xylaria</taxon>
    </lineage>
</organism>
<proteinExistence type="predicted"/>
<feature type="transmembrane region" description="Helical" evidence="1">
    <location>
        <begin position="52"/>
        <end position="72"/>
    </location>
</feature>
<protein>
    <submittedName>
        <fullName evidence="2">Uncharacterized protein</fullName>
    </submittedName>
</protein>
<gene>
    <name evidence="2" type="ORF">FHL15_009777</name>
</gene>
<name>A0A553HN07_9PEZI</name>
<dbReference type="EMBL" id="VFLP01000069">
    <property type="protein sequence ID" value="TRX89340.1"/>
    <property type="molecule type" value="Genomic_DNA"/>
</dbReference>
<comment type="caution">
    <text evidence="2">The sequence shown here is derived from an EMBL/GenBank/DDBJ whole genome shotgun (WGS) entry which is preliminary data.</text>
</comment>
<keyword evidence="1" id="KW-0472">Membrane</keyword>
<reference evidence="3" key="1">
    <citation type="submission" date="2019-06" db="EMBL/GenBank/DDBJ databases">
        <title>Draft genome sequence of the griseofulvin-producing fungus Xylaria cubensis strain G536.</title>
        <authorList>
            <person name="Mead M.E."/>
            <person name="Raja H.A."/>
            <person name="Steenwyk J.L."/>
            <person name="Knowles S.L."/>
            <person name="Oberlies N.H."/>
            <person name="Rokas A."/>
        </authorList>
    </citation>
    <scope>NUCLEOTIDE SEQUENCE [LARGE SCALE GENOMIC DNA]</scope>
    <source>
        <strain evidence="3">G536</strain>
    </source>
</reference>
<dbReference type="Proteomes" id="UP000319160">
    <property type="component" value="Unassembled WGS sequence"/>
</dbReference>
<accession>A0A553HN07</accession>
<keyword evidence="1" id="KW-1133">Transmembrane helix</keyword>
<dbReference type="STRING" id="2512241.A0A553HN07"/>
<keyword evidence="1" id="KW-0812">Transmembrane</keyword>
<sequence>MAKDTMLADAEDNEHPFSVLDQLLPFVVEKVIFARARVKFKNDQSLNNNQGFHINMIGWIFALIMILALDFLKNQIQDERHIRKLAATVTATTTVTITNTQTTTQSTAHTTDLPRKLPDCDFHVLYRGASALEPPFDVANSINLKQWQAAWQQLSELRVLIDSHRSCLMHQHGAEEFKSFLSDLEILVEKPLRYGCSTLQHLQVGLFEFKNIAIDQDYGPRAILSGLLRETEISIINNTLGTTITHLLPSWARQAPELRSKRCPGQDCFKIEETALDIAMLQIPIELLNGVRRVQSDTVIGRTNATKRAGSQTFGTMTPWGRVTKVPMPDFRLPDRLDHDQN</sequence>
<dbReference type="OrthoDB" id="4754177at2759"/>